<dbReference type="EMBL" id="CAJVCH010570526">
    <property type="protein sequence ID" value="CAG7835103.1"/>
    <property type="molecule type" value="Genomic_DNA"/>
</dbReference>
<keyword evidence="2" id="KW-1185">Reference proteome</keyword>
<gene>
    <name evidence="1" type="ORF">AFUS01_LOCUS44524</name>
</gene>
<reference evidence="1" key="1">
    <citation type="submission" date="2021-06" db="EMBL/GenBank/DDBJ databases">
        <authorList>
            <person name="Hodson N. C."/>
            <person name="Mongue J. A."/>
            <person name="Jaron S. K."/>
        </authorList>
    </citation>
    <scope>NUCLEOTIDE SEQUENCE</scope>
</reference>
<feature type="non-terminal residue" evidence="1">
    <location>
        <position position="1"/>
    </location>
</feature>
<name>A0A8J2LNA9_9HEXA</name>
<accession>A0A8J2LNA9</accession>
<sequence>SHFSGATYKFLEIRSMPDQRVVDSSSEYLDNSEKELNEKGDIRSSSVNWDLMWK</sequence>
<dbReference type="Proteomes" id="UP000708208">
    <property type="component" value="Unassembled WGS sequence"/>
</dbReference>
<proteinExistence type="predicted"/>
<comment type="caution">
    <text evidence="1">The sequence shown here is derived from an EMBL/GenBank/DDBJ whole genome shotgun (WGS) entry which is preliminary data.</text>
</comment>
<evidence type="ECO:0000313" key="2">
    <source>
        <dbReference type="Proteomes" id="UP000708208"/>
    </source>
</evidence>
<organism evidence="1 2">
    <name type="scientific">Allacma fusca</name>
    <dbReference type="NCBI Taxonomy" id="39272"/>
    <lineage>
        <taxon>Eukaryota</taxon>
        <taxon>Metazoa</taxon>
        <taxon>Ecdysozoa</taxon>
        <taxon>Arthropoda</taxon>
        <taxon>Hexapoda</taxon>
        <taxon>Collembola</taxon>
        <taxon>Symphypleona</taxon>
        <taxon>Sminthuridae</taxon>
        <taxon>Allacma</taxon>
    </lineage>
</organism>
<evidence type="ECO:0000313" key="1">
    <source>
        <dbReference type="EMBL" id="CAG7835103.1"/>
    </source>
</evidence>
<dbReference type="AlphaFoldDB" id="A0A8J2LNA9"/>
<protein>
    <submittedName>
        <fullName evidence="1">Uncharacterized protein</fullName>
    </submittedName>
</protein>